<evidence type="ECO:0000256" key="3">
    <source>
        <dbReference type="RuleBase" id="RU003460"/>
    </source>
</evidence>
<dbReference type="Pfam" id="PF03330">
    <property type="entry name" value="DPBB_1"/>
    <property type="match status" value="1"/>
</dbReference>
<dbReference type="GO" id="GO:0005576">
    <property type="term" value="C:extracellular region"/>
    <property type="evidence" value="ECO:0007669"/>
    <property type="project" value="UniProtKB-SubCell"/>
</dbReference>
<keyword evidence="2" id="KW-0964">Secreted</keyword>
<dbReference type="PROSITE" id="PS50843">
    <property type="entry name" value="EXPANSIN_CBD"/>
    <property type="match status" value="1"/>
</dbReference>
<dbReference type="PRINTS" id="PR01225">
    <property type="entry name" value="EXPANSNFAMLY"/>
</dbReference>
<evidence type="ECO:0000313" key="7">
    <source>
        <dbReference type="Proteomes" id="UP001359559"/>
    </source>
</evidence>
<dbReference type="GO" id="GO:0009506">
    <property type="term" value="C:plasmodesma"/>
    <property type="evidence" value="ECO:0007669"/>
    <property type="project" value="TreeGrafter"/>
</dbReference>
<dbReference type="SUPFAM" id="SSF49590">
    <property type="entry name" value="PHL pollen allergen"/>
    <property type="match status" value="1"/>
</dbReference>
<proteinExistence type="inferred from homology"/>
<evidence type="ECO:0000259" key="4">
    <source>
        <dbReference type="PROSITE" id="PS50842"/>
    </source>
</evidence>
<organism evidence="6 7">
    <name type="scientific">Clitoria ternatea</name>
    <name type="common">Butterfly pea</name>
    <dbReference type="NCBI Taxonomy" id="43366"/>
    <lineage>
        <taxon>Eukaryota</taxon>
        <taxon>Viridiplantae</taxon>
        <taxon>Streptophyta</taxon>
        <taxon>Embryophyta</taxon>
        <taxon>Tracheophyta</taxon>
        <taxon>Spermatophyta</taxon>
        <taxon>Magnoliopsida</taxon>
        <taxon>eudicotyledons</taxon>
        <taxon>Gunneridae</taxon>
        <taxon>Pentapetalae</taxon>
        <taxon>rosids</taxon>
        <taxon>fabids</taxon>
        <taxon>Fabales</taxon>
        <taxon>Fabaceae</taxon>
        <taxon>Papilionoideae</taxon>
        <taxon>50 kb inversion clade</taxon>
        <taxon>NPAAA clade</taxon>
        <taxon>indigoferoid/millettioid clade</taxon>
        <taxon>Phaseoleae</taxon>
        <taxon>Clitoria</taxon>
    </lineage>
</organism>
<dbReference type="AlphaFoldDB" id="A0AAN9F9E2"/>
<dbReference type="SMART" id="SM00837">
    <property type="entry name" value="DPBB_1"/>
    <property type="match status" value="1"/>
</dbReference>
<accession>A0AAN9F9E2</accession>
<evidence type="ECO:0000259" key="5">
    <source>
        <dbReference type="PROSITE" id="PS50843"/>
    </source>
</evidence>
<dbReference type="InterPro" id="IPR007118">
    <property type="entry name" value="Expan_Lol_pI"/>
</dbReference>
<dbReference type="Gene3D" id="2.60.40.760">
    <property type="entry name" value="Expansin, cellulose-binding-like domain"/>
    <property type="match status" value="1"/>
</dbReference>
<protein>
    <submittedName>
        <fullName evidence="6">Uncharacterized protein</fullName>
    </submittedName>
</protein>
<comment type="similarity">
    <text evidence="3">Belongs to the expansin family.</text>
</comment>
<dbReference type="Proteomes" id="UP001359559">
    <property type="component" value="Unassembled WGS sequence"/>
</dbReference>
<dbReference type="SUPFAM" id="SSF50685">
    <property type="entry name" value="Barwin-like endoglucanases"/>
    <property type="match status" value="1"/>
</dbReference>
<evidence type="ECO:0000256" key="1">
    <source>
        <dbReference type="ARBA" id="ARBA00004613"/>
    </source>
</evidence>
<evidence type="ECO:0000313" key="6">
    <source>
        <dbReference type="EMBL" id="KAK7272367.1"/>
    </source>
</evidence>
<evidence type="ECO:0000256" key="2">
    <source>
        <dbReference type="ARBA" id="ARBA00022525"/>
    </source>
</evidence>
<dbReference type="InterPro" id="IPR009009">
    <property type="entry name" value="RlpA-like_DPBB"/>
</dbReference>
<comment type="subcellular location">
    <subcellularLocation>
        <location evidence="1">Secreted</location>
    </subcellularLocation>
</comment>
<dbReference type="InterPro" id="IPR036749">
    <property type="entry name" value="Expansin_CBD_sf"/>
</dbReference>
<reference evidence="6 7" key="1">
    <citation type="submission" date="2024-01" db="EMBL/GenBank/DDBJ databases">
        <title>The genomes of 5 underutilized Papilionoideae crops provide insights into root nodulation and disease resistance.</title>
        <authorList>
            <person name="Yuan L."/>
        </authorList>
    </citation>
    <scope>NUCLEOTIDE SEQUENCE [LARGE SCALE GENOMIC DNA]</scope>
    <source>
        <strain evidence="6">LY-2023</strain>
        <tissue evidence="6">Leaf</tissue>
    </source>
</reference>
<dbReference type="Gene3D" id="2.40.40.10">
    <property type="entry name" value="RlpA-like domain"/>
    <property type="match status" value="1"/>
</dbReference>
<name>A0AAN9F9E2_CLITE</name>
<dbReference type="PANTHER" id="PTHR31692:SF5">
    <property type="entry name" value="EXPANSIN-B3"/>
    <property type="match status" value="1"/>
</dbReference>
<dbReference type="PROSITE" id="PS50842">
    <property type="entry name" value="EXPANSIN_EG45"/>
    <property type="match status" value="1"/>
</dbReference>
<dbReference type="Pfam" id="PF01357">
    <property type="entry name" value="Expansin_C"/>
    <property type="match status" value="1"/>
</dbReference>
<dbReference type="InterPro" id="IPR005795">
    <property type="entry name" value="LolPI"/>
</dbReference>
<dbReference type="CDD" id="cd22275">
    <property type="entry name" value="DPBB_EXPB_N"/>
    <property type="match status" value="1"/>
</dbReference>
<gene>
    <name evidence="6" type="ORF">RJT34_28907</name>
</gene>
<feature type="domain" description="Expansin-like EG45" evidence="4">
    <location>
        <begin position="109"/>
        <end position="217"/>
    </location>
</feature>
<dbReference type="InterPro" id="IPR036908">
    <property type="entry name" value="RlpA-like_sf"/>
</dbReference>
<dbReference type="PANTHER" id="PTHR31692">
    <property type="entry name" value="EXPANSIN-B3"/>
    <property type="match status" value="1"/>
</dbReference>
<dbReference type="InterPro" id="IPR007117">
    <property type="entry name" value="Expansin_CBD"/>
</dbReference>
<dbReference type="GO" id="GO:0006949">
    <property type="term" value="P:syncytium formation"/>
    <property type="evidence" value="ECO:0007669"/>
    <property type="project" value="TreeGrafter"/>
</dbReference>
<keyword evidence="7" id="KW-1185">Reference proteome</keyword>
<dbReference type="PRINTS" id="PR00829">
    <property type="entry name" value="LOLP1ALLERGN"/>
</dbReference>
<feature type="domain" description="Expansin-like CBD" evidence="5">
    <location>
        <begin position="230"/>
        <end position="310"/>
    </location>
</feature>
<sequence length="316" mass="34944">MDPTALRYKIPKRHLTVSYIPTEEKKTTKSPFAIISYNSFLGVRAPRKKHSRRRNDPSLKMHHHCISPVLLLSSCFIMMLLCAEGQPRNNWYPGTATWYGDPEGDGSTGGACGYGAMVSMKPLKGRVGAVGPALFRDGKGCGACYKVKCLDQRICSKRAVTVIITDECPGCPSDRTQFDLSGAVFGRLSLPGQNSLLRNRGQIPIIYKRTPCLYGGKDIAFQINEGSTPYWLSLLVMYEDGDGDVSSMQIQEAGSSEWLQMKHLWGANWVIIRGPLKGPFSVKLSTSTGKSLIAKDVIPSNWSPKVTYPSRLHFLH</sequence>
<dbReference type="EMBL" id="JAYKXN010000007">
    <property type="protein sequence ID" value="KAK7272367.1"/>
    <property type="molecule type" value="Genomic_DNA"/>
</dbReference>
<comment type="caution">
    <text evidence="6">The sequence shown here is derived from an EMBL/GenBank/DDBJ whole genome shotgun (WGS) entry which is preliminary data.</text>
</comment>
<dbReference type="InterPro" id="IPR007112">
    <property type="entry name" value="Expansin/allergen_DPBB_dom"/>
</dbReference>